<sequence>MRTKPRGAVADVLATSVSSLFGDELVSAADADAALSSSSELWDQALRGEAVHQGVEKGKLGVGQGPVVRFSVTAGGDWGNVGAGAGAGTGGELPLAARLPLWERERGNDARVGEASGWGSGSGSGLGIGAREEISEERAELLYQMFIAEQIYGDK</sequence>
<dbReference type="AlphaFoldDB" id="A0A2T2PBH6"/>
<dbReference type="Proteomes" id="UP000240883">
    <property type="component" value="Unassembled WGS sequence"/>
</dbReference>
<reference evidence="1 2" key="1">
    <citation type="journal article" date="2018" name="Front. Microbiol.">
        <title>Genome-Wide Analysis of Corynespora cassiicola Leaf Fall Disease Putative Effectors.</title>
        <authorList>
            <person name="Lopez D."/>
            <person name="Ribeiro S."/>
            <person name="Label P."/>
            <person name="Fumanal B."/>
            <person name="Venisse J.S."/>
            <person name="Kohler A."/>
            <person name="de Oliveira R.R."/>
            <person name="Labutti K."/>
            <person name="Lipzen A."/>
            <person name="Lail K."/>
            <person name="Bauer D."/>
            <person name="Ohm R.A."/>
            <person name="Barry K.W."/>
            <person name="Spatafora J."/>
            <person name="Grigoriev I.V."/>
            <person name="Martin F.M."/>
            <person name="Pujade-Renaud V."/>
        </authorList>
    </citation>
    <scope>NUCLEOTIDE SEQUENCE [LARGE SCALE GENOMIC DNA]</scope>
    <source>
        <strain evidence="1 2">Philippines</strain>
    </source>
</reference>
<dbReference type="EMBL" id="KZ678128">
    <property type="protein sequence ID" value="PSN74728.1"/>
    <property type="molecule type" value="Genomic_DNA"/>
</dbReference>
<organism evidence="1 2">
    <name type="scientific">Corynespora cassiicola Philippines</name>
    <dbReference type="NCBI Taxonomy" id="1448308"/>
    <lineage>
        <taxon>Eukaryota</taxon>
        <taxon>Fungi</taxon>
        <taxon>Dikarya</taxon>
        <taxon>Ascomycota</taxon>
        <taxon>Pezizomycotina</taxon>
        <taxon>Dothideomycetes</taxon>
        <taxon>Pleosporomycetidae</taxon>
        <taxon>Pleosporales</taxon>
        <taxon>Corynesporascaceae</taxon>
        <taxon>Corynespora</taxon>
    </lineage>
</organism>
<evidence type="ECO:0000313" key="1">
    <source>
        <dbReference type="EMBL" id="PSN74728.1"/>
    </source>
</evidence>
<proteinExistence type="predicted"/>
<name>A0A2T2PBH6_CORCC</name>
<protein>
    <submittedName>
        <fullName evidence="1">Uncharacterized protein</fullName>
    </submittedName>
</protein>
<keyword evidence="2" id="KW-1185">Reference proteome</keyword>
<evidence type="ECO:0000313" key="2">
    <source>
        <dbReference type="Proteomes" id="UP000240883"/>
    </source>
</evidence>
<accession>A0A2T2PBH6</accession>
<gene>
    <name evidence="1" type="ORF">BS50DRAFT_567524</name>
</gene>